<reference evidence="2" key="1">
    <citation type="journal article" date="2014" name="Int. J. Syst. Evol. Microbiol.">
        <title>Complete genome sequence of Corynebacterium casei LMG S-19264T (=DSM 44701T), isolated from a smear-ripened cheese.</title>
        <authorList>
            <consortium name="US DOE Joint Genome Institute (JGI-PGF)"/>
            <person name="Walter F."/>
            <person name="Albersmeier A."/>
            <person name="Kalinowski J."/>
            <person name="Ruckert C."/>
        </authorList>
    </citation>
    <scope>NUCLEOTIDE SEQUENCE</scope>
    <source>
        <strain evidence="2">JCM 17820</strain>
    </source>
</reference>
<gene>
    <name evidence="2" type="ORF">GCM10009030_37530</name>
</gene>
<comment type="caution">
    <text evidence="2">The sequence shown here is derived from an EMBL/GenBank/DDBJ whole genome shotgun (WGS) entry which is preliminary data.</text>
</comment>
<keyword evidence="3" id="KW-1185">Reference proteome</keyword>
<accession>A0A830GSJ3</accession>
<dbReference type="InterPro" id="IPR041025">
    <property type="entry name" value="HNH_repeat"/>
</dbReference>
<name>A0A830GSJ3_9EURY</name>
<feature type="compositionally biased region" description="Basic and acidic residues" evidence="1">
    <location>
        <begin position="194"/>
        <end position="203"/>
    </location>
</feature>
<reference evidence="2" key="2">
    <citation type="submission" date="2020-09" db="EMBL/GenBank/DDBJ databases">
        <authorList>
            <person name="Sun Q."/>
            <person name="Ohkuma M."/>
        </authorList>
    </citation>
    <scope>NUCLEOTIDE SEQUENCE</scope>
    <source>
        <strain evidence="2">JCM 17820</strain>
    </source>
</reference>
<sequence length="213" mass="23954">MSGRGFNYRRAASHAVTSEHDCVRALRHAAARLGESPTKVQYEALGLTPASGTIQRVMGGWNAAKEAAGLATNYSRGSRVQAKPEDVDLPEGLAWADLSQDQRWHYRHRETNRRRTLTRRARHRAWVHEQKRDGEGCARCGETDPACLDFHHRDDADKEMTVSEMVTHGYAKSKLRAEMAKCVVLCANCHRKEHYEKPPHVRPPDGTSSDADD</sequence>
<dbReference type="Proteomes" id="UP000605784">
    <property type="component" value="Unassembled WGS sequence"/>
</dbReference>
<organism evidence="2 3">
    <name type="scientific">Haloarcula pellucida</name>
    <dbReference type="NCBI Taxonomy" id="1427151"/>
    <lineage>
        <taxon>Archaea</taxon>
        <taxon>Methanobacteriati</taxon>
        <taxon>Methanobacteriota</taxon>
        <taxon>Stenosarchaea group</taxon>
        <taxon>Halobacteria</taxon>
        <taxon>Halobacteriales</taxon>
        <taxon>Haloarculaceae</taxon>
        <taxon>Haloarcula</taxon>
    </lineage>
</organism>
<evidence type="ECO:0008006" key="4">
    <source>
        <dbReference type="Google" id="ProtNLM"/>
    </source>
</evidence>
<evidence type="ECO:0000256" key="1">
    <source>
        <dbReference type="SAM" id="MobiDB-lite"/>
    </source>
</evidence>
<dbReference type="AlphaFoldDB" id="A0A830GSJ3"/>
<protein>
    <recommendedName>
        <fullName evidence="4">HNH endonuclease</fullName>
    </recommendedName>
</protein>
<evidence type="ECO:0000313" key="2">
    <source>
        <dbReference type="EMBL" id="GGO02686.1"/>
    </source>
</evidence>
<dbReference type="Pfam" id="PF18780">
    <property type="entry name" value="HNH_repeat"/>
    <property type="match status" value="1"/>
</dbReference>
<dbReference type="RefSeq" id="WP_189001687.1">
    <property type="nucleotide sequence ID" value="NZ_BMOU01000007.1"/>
</dbReference>
<feature type="region of interest" description="Disordered" evidence="1">
    <location>
        <begin position="194"/>
        <end position="213"/>
    </location>
</feature>
<evidence type="ECO:0000313" key="3">
    <source>
        <dbReference type="Proteomes" id="UP000605784"/>
    </source>
</evidence>
<proteinExistence type="predicted"/>
<dbReference type="EMBL" id="BMOU01000007">
    <property type="protein sequence ID" value="GGO02686.1"/>
    <property type="molecule type" value="Genomic_DNA"/>
</dbReference>